<evidence type="ECO:0000259" key="2">
    <source>
        <dbReference type="Pfam" id="PF02720"/>
    </source>
</evidence>
<evidence type="ECO:0000313" key="4">
    <source>
        <dbReference type="Proteomes" id="UP001519290"/>
    </source>
</evidence>
<comment type="caution">
    <text evidence="3">The sequence shown here is derived from an EMBL/GenBank/DDBJ whole genome shotgun (WGS) entry which is preliminary data.</text>
</comment>
<name>A0ABS4WZW6_9MICO</name>
<organism evidence="3 4">
    <name type="scientific">Brachybacterium sacelli</name>
    <dbReference type="NCBI Taxonomy" id="173364"/>
    <lineage>
        <taxon>Bacteria</taxon>
        <taxon>Bacillati</taxon>
        <taxon>Actinomycetota</taxon>
        <taxon>Actinomycetes</taxon>
        <taxon>Micrococcales</taxon>
        <taxon>Dermabacteraceae</taxon>
        <taxon>Brachybacterium</taxon>
    </lineage>
</organism>
<dbReference type="Pfam" id="PF02720">
    <property type="entry name" value="DUF222"/>
    <property type="match status" value="1"/>
</dbReference>
<keyword evidence="4" id="KW-1185">Reference proteome</keyword>
<dbReference type="EMBL" id="JAGIOD010000001">
    <property type="protein sequence ID" value="MBP2381757.1"/>
    <property type="molecule type" value="Genomic_DNA"/>
</dbReference>
<dbReference type="Proteomes" id="UP001519290">
    <property type="component" value="Unassembled WGS sequence"/>
</dbReference>
<dbReference type="RefSeq" id="WP_245354065.1">
    <property type="nucleotide sequence ID" value="NZ_JAGIOD010000001.1"/>
</dbReference>
<gene>
    <name evidence="3" type="ORF">JOF43_001714</name>
</gene>
<accession>A0ABS4WZW6</accession>
<feature type="region of interest" description="Disordered" evidence="1">
    <location>
        <begin position="432"/>
        <end position="464"/>
    </location>
</feature>
<proteinExistence type="predicted"/>
<evidence type="ECO:0000313" key="3">
    <source>
        <dbReference type="EMBL" id="MBP2381757.1"/>
    </source>
</evidence>
<reference evidence="3 4" key="1">
    <citation type="submission" date="2021-03" db="EMBL/GenBank/DDBJ databases">
        <title>Sequencing the genomes of 1000 actinobacteria strains.</title>
        <authorList>
            <person name="Klenk H.-P."/>
        </authorList>
    </citation>
    <scope>NUCLEOTIDE SEQUENCE [LARGE SCALE GENOMIC DNA]</scope>
    <source>
        <strain evidence="3 4">DSM 14566</strain>
    </source>
</reference>
<sequence length="464" mass="51416">MQRAASTARAALWAQVAMFWVDRDDPDLVEERQEADLAVAIALRTTTSKVAYLVRDAHLAVTDLPRTFARLAGGDMPVDWFEKLVRAVRDLSPYQREQIDELVAGWDLASIPADRFLDELRLLRAWFDARGARPSPEAARDVAVELSGHDDGIACLRITGPIPEIHSLAARLEAASRAVQTQQRHALETGAPVPFDLDGDVARNHTTMSLKALQYAIVHRTLLETGGIEVPEPAHRINVVVPVLTLMGLDDAPATYDGVTPLPAQMARRLAAGQKTWYRILTDPTSGQFLPVPADQYRPTAAMVEHLRVRDPVCAAPGCSRSTSRVGQNDHIEEFDHAHPARGGPTSIDNLHRMDFGHHETKTAKQIDPVRHADGSTTWSIGVPERARITLAPRRDLLTPTIAKALSEAWDHYQWLLDIDAYERTGQIDQFLREGGPEDPLTTGEDPHHHENNADRCHPTDPPF</sequence>
<feature type="compositionally biased region" description="Basic and acidic residues" evidence="1">
    <location>
        <begin position="445"/>
        <end position="464"/>
    </location>
</feature>
<evidence type="ECO:0000256" key="1">
    <source>
        <dbReference type="SAM" id="MobiDB-lite"/>
    </source>
</evidence>
<feature type="domain" description="DUF222" evidence="2">
    <location>
        <begin position="16"/>
        <end position="311"/>
    </location>
</feature>
<dbReference type="InterPro" id="IPR003870">
    <property type="entry name" value="DUF222"/>
</dbReference>
<protein>
    <recommendedName>
        <fullName evidence="2">DUF222 domain-containing protein</fullName>
    </recommendedName>
</protein>